<comment type="caution">
    <text evidence="2">The sequence shown here is derived from an EMBL/GenBank/DDBJ whole genome shotgun (WGS) entry which is preliminary data.</text>
</comment>
<dbReference type="Pfam" id="PF03992">
    <property type="entry name" value="ABM"/>
    <property type="match status" value="1"/>
</dbReference>
<name>A0A3D9RQH2_9FLAO</name>
<proteinExistence type="predicted"/>
<dbReference type="Gene3D" id="3.30.70.100">
    <property type="match status" value="1"/>
</dbReference>
<evidence type="ECO:0000313" key="3">
    <source>
        <dbReference type="Proteomes" id="UP000256429"/>
    </source>
</evidence>
<keyword evidence="3" id="KW-1185">Reference proteome</keyword>
<dbReference type="RefSeq" id="WP_115882025.1">
    <property type="nucleotide sequence ID" value="NZ_QTTQ01000012.1"/>
</dbReference>
<evidence type="ECO:0000313" key="2">
    <source>
        <dbReference type="EMBL" id="REE79744.1"/>
    </source>
</evidence>
<feature type="domain" description="ABM" evidence="1">
    <location>
        <begin position="2"/>
        <end position="91"/>
    </location>
</feature>
<dbReference type="SUPFAM" id="SSF54909">
    <property type="entry name" value="Dimeric alpha+beta barrel"/>
    <property type="match status" value="1"/>
</dbReference>
<dbReference type="InterPro" id="IPR011008">
    <property type="entry name" value="Dimeric_a/b-barrel"/>
</dbReference>
<dbReference type="Proteomes" id="UP000256429">
    <property type="component" value="Unassembled WGS sequence"/>
</dbReference>
<accession>A0A3D9RQH2</accession>
<sequence length="98" mass="11870">MFVRIVKMSFDSSKIDIFLENFNKNKEKIRNFDGCRLLELYRDKKEPTIFFTYSYWESEAHLDSYRKSELFKSVWAKTKILFKDKPLAWSVDKLESLP</sequence>
<dbReference type="OrthoDB" id="1120859at2"/>
<evidence type="ECO:0000259" key="1">
    <source>
        <dbReference type="PROSITE" id="PS51725"/>
    </source>
</evidence>
<dbReference type="EMBL" id="QTTQ01000012">
    <property type="protein sequence ID" value="REE79744.1"/>
    <property type="molecule type" value="Genomic_DNA"/>
</dbReference>
<gene>
    <name evidence="2" type="ORF">BX611_2640</name>
</gene>
<dbReference type="InterPro" id="IPR007138">
    <property type="entry name" value="ABM_dom"/>
</dbReference>
<organism evidence="2 3">
    <name type="scientific">Lutibacter oceani</name>
    <dbReference type="NCBI Taxonomy" id="1853311"/>
    <lineage>
        <taxon>Bacteria</taxon>
        <taxon>Pseudomonadati</taxon>
        <taxon>Bacteroidota</taxon>
        <taxon>Flavobacteriia</taxon>
        <taxon>Flavobacteriales</taxon>
        <taxon>Flavobacteriaceae</taxon>
        <taxon>Lutibacter</taxon>
    </lineage>
</organism>
<dbReference type="PROSITE" id="PS51725">
    <property type="entry name" value="ABM"/>
    <property type="match status" value="1"/>
</dbReference>
<reference evidence="2 3" key="1">
    <citation type="submission" date="2018-08" db="EMBL/GenBank/DDBJ databases">
        <title>Genomic Encyclopedia of Type Strains, Phase III (KMG-III): the genomes of soil and plant-associated and newly described type strains.</title>
        <authorList>
            <person name="Whitman W."/>
        </authorList>
    </citation>
    <scope>NUCLEOTIDE SEQUENCE [LARGE SCALE GENOMIC DNA]</scope>
    <source>
        <strain evidence="2 3">325-5</strain>
    </source>
</reference>
<dbReference type="AlphaFoldDB" id="A0A3D9RQH2"/>
<protein>
    <recommendedName>
        <fullName evidence="1">ABM domain-containing protein</fullName>
    </recommendedName>
</protein>